<dbReference type="AlphaFoldDB" id="W0RTU4"/>
<evidence type="ECO:0000313" key="2">
    <source>
        <dbReference type="EMBL" id="AHG93705.1"/>
    </source>
</evidence>
<evidence type="ECO:0000256" key="1">
    <source>
        <dbReference type="SAM" id="MobiDB-lite"/>
    </source>
</evidence>
<evidence type="ECO:0000313" key="3">
    <source>
        <dbReference type="Proteomes" id="UP000019151"/>
    </source>
</evidence>
<dbReference type="EMBL" id="CP007130">
    <property type="protein sequence ID" value="AHG93705.1"/>
    <property type="molecule type" value="Genomic_DNA"/>
</dbReference>
<sequence length="94" mass="9950">MTPDEVPLSTLYAQCDAASRVRGGDGEWQAHAAVLDRLAESRRIAEAAGWTSCAIERDGDAGRFELFGVPPASTLRTQVPDWSNDAAAESGSDA</sequence>
<dbReference type="KEGG" id="gba:J421_6170"/>
<protein>
    <submittedName>
        <fullName evidence="2">Uncharacterized protein</fullName>
    </submittedName>
</protein>
<name>W0RTU4_9BACT</name>
<feature type="region of interest" description="Disordered" evidence="1">
    <location>
        <begin position="75"/>
        <end position="94"/>
    </location>
</feature>
<dbReference type="HOGENOM" id="CLU_2382010_0_0_0"/>
<accession>W0RTU4</accession>
<dbReference type="RefSeq" id="WP_025414999.1">
    <property type="nucleotide sequence ID" value="NZ_CP007130.1"/>
</dbReference>
<dbReference type="Proteomes" id="UP000019151">
    <property type="component" value="Plasmid 2"/>
</dbReference>
<dbReference type="InParanoid" id="W0RTU4"/>
<reference evidence="2 3" key="1">
    <citation type="journal article" date="2014" name="Genome Announc.">
        <title>Genome Sequence and Methylome of Soil Bacterium Gemmatirosa kalamazoonensis KBS708T, a Member of the Rarely Cultivated Gemmatimonadetes Phylum.</title>
        <authorList>
            <person name="Debruyn J.M."/>
            <person name="Radosevich M."/>
            <person name="Wommack K.E."/>
            <person name="Polson S.W."/>
            <person name="Hauser L.J."/>
            <person name="Fawaz M.N."/>
            <person name="Korlach J."/>
            <person name="Tsai Y.C."/>
        </authorList>
    </citation>
    <scope>NUCLEOTIDE SEQUENCE [LARGE SCALE GENOMIC DNA]</scope>
    <source>
        <strain evidence="2 3">KBS708</strain>
        <plasmid evidence="3">Plasmid 2</plasmid>
    </source>
</reference>
<gene>
    <name evidence="2" type="ORF">J421_6170</name>
</gene>
<organism evidence="2 3">
    <name type="scientific">Gemmatirosa kalamazoonensis</name>
    <dbReference type="NCBI Taxonomy" id="861299"/>
    <lineage>
        <taxon>Bacteria</taxon>
        <taxon>Pseudomonadati</taxon>
        <taxon>Gemmatimonadota</taxon>
        <taxon>Gemmatimonadia</taxon>
        <taxon>Gemmatimonadales</taxon>
        <taxon>Gemmatimonadaceae</taxon>
        <taxon>Gemmatirosa</taxon>
    </lineage>
</organism>
<geneLocation type="plasmid" evidence="2 3">
    <name>2</name>
</geneLocation>
<keyword evidence="3" id="KW-1185">Reference proteome</keyword>
<keyword evidence="2" id="KW-0614">Plasmid</keyword>
<proteinExistence type="predicted"/>